<dbReference type="InterPro" id="IPR033738">
    <property type="entry name" value="AsnB_N"/>
</dbReference>
<evidence type="ECO:0000256" key="2">
    <source>
        <dbReference type="ARBA" id="ARBA00005752"/>
    </source>
</evidence>
<dbReference type="Gene3D" id="3.60.20.10">
    <property type="entry name" value="Glutamine Phosphoribosylpyrophosphate, subunit 1, domain 1"/>
    <property type="match status" value="1"/>
</dbReference>
<dbReference type="InterPro" id="IPR051786">
    <property type="entry name" value="ASN_synthetase/amidase"/>
</dbReference>
<dbReference type="PANTHER" id="PTHR43284:SF1">
    <property type="entry name" value="ASPARAGINE SYNTHETASE"/>
    <property type="match status" value="1"/>
</dbReference>
<keyword evidence="7" id="KW-0315">Glutamine amidotransferase</keyword>
<evidence type="ECO:0000256" key="7">
    <source>
        <dbReference type="ARBA" id="ARBA00022962"/>
    </source>
</evidence>
<evidence type="ECO:0000256" key="3">
    <source>
        <dbReference type="ARBA" id="ARBA00012737"/>
    </source>
</evidence>
<dbReference type="PROSITE" id="PS51278">
    <property type="entry name" value="GATASE_TYPE_2"/>
    <property type="match status" value="1"/>
</dbReference>
<evidence type="ECO:0000256" key="5">
    <source>
        <dbReference type="ARBA" id="ARBA00022840"/>
    </source>
</evidence>
<dbReference type="EC" id="6.3.5.4" evidence="3"/>
<keyword evidence="11" id="KW-1185">Reference proteome</keyword>
<dbReference type="Gene3D" id="3.40.50.620">
    <property type="entry name" value="HUPs"/>
    <property type="match status" value="1"/>
</dbReference>
<dbReference type="GO" id="GO:0004066">
    <property type="term" value="F:asparagine synthase (glutamine-hydrolyzing) activity"/>
    <property type="evidence" value="ECO:0007669"/>
    <property type="project" value="UniProtKB-EC"/>
</dbReference>
<sequence length="612" mass="67527">MCRIYGCFGGERGERAEPDVLDAVAAAMLPGGPDEQTRRDGDGWTLGTNRLAIQGVGSGHQPFVRGQLTCVFNGEIYNHRQLRTELTARGHAFDDGHCDGDVLLPLYELYGDAFTARLEGMFAIALVDERAEPTLKLFTDHAGMKSLYYYLSADGRRLRFASELQALSRFPDFPDELDPLAVDRYLGGKAVWGPGTVHTRVHTLEPGSTLRFANGRTTVTHTPLEPADPHWPDGEPTVAAAAELLDELLRTEVGRMVEADVPVCVITSGGLDSSYTTALAAHLVSDVASFNIAYHGDWPADERHHAAAVARHCGTAHHQVLLDPAGFPELVERFVRHLDQPNNAPHSLSTFALFEAVHQAGFKVALTGDGADELFAGYARFVKADRDGAASWHRTYQGTMAAADTAALDRLYTPDYLAHVRATGGYFGDRSGDELDRRVRSGRRGKLETLLRYDQYERFPYYILRRVDHLSMAHSVEARIPFLQPSVMRLAHALPAHVKVAGDTVKAPVAEAARRWVPRSVVERPKQPFTLPVTAMIKPGEALYDMIGDLLLRPGARCRDYVRRDTVQDVFRTQTESPAAHAAELLWSLLMLETWLSARSLTPAPVPEGILR</sequence>
<dbReference type="PANTHER" id="PTHR43284">
    <property type="entry name" value="ASPARAGINE SYNTHETASE (GLUTAMINE-HYDROLYZING)"/>
    <property type="match status" value="1"/>
</dbReference>
<comment type="catalytic activity">
    <reaction evidence="8">
        <text>L-aspartate + L-glutamine + ATP + H2O = L-asparagine + L-glutamate + AMP + diphosphate + H(+)</text>
        <dbReference type="Rhea" id="RHEA:12228"/>
        <dbReference type="ChEBI" id="CHEBI:15377"/>
        <dbReference type="ChEBI" id="CHEBI:15378"/>
        <dbReference type="ChEBI" id="CHEBI:29985"/>
        <dbReference type="ChEBI" id="CHEBI:29991"/>
        <dbReference type="ChEBI" id="CHEBI:30616"/>
        <dbReference type="ChEBI" id="CHEBI:33019"/>
        <dbReference type="ChEBI" id="CHEBI:58048"/>
        <dbReference type="ChEBI" id="CHEBI:58359"/>
        <dbReference type="ChEBI" id="CHEBI:456215"/>
        <dbReference type="EC" id="6.3.5.4"/>
    </reaction>
</comment>
<evidence type="ECO:0000259" key="9">
    <source>
        <dbReference type="PROSITE" id="PS51278"/>
    </source>
</evidence>
<organism evidence="10 11">
    <name type="scientific">Streptomyces cinnabarinus</name>
    <dbReference type="NCBI Taxonomy" id="67287"/>
    <lineage>
        <taxon>Bacteria</taxon>
        <taxon>Bacillati</taxon>
        <taxon>Actinomycetota</taxon>
        <taxon>Actinomycetes</taxon>
        <taxon>Kitasatosporales</taxon>
        <taxon>Streptomycetaceae</taxon>
        <taxon>Streptomyces</taxon>
    </lineage>
</organism>
<evidence type="ECO:0000256" key="4">
    <source>
        <dbReference type="ARBA" id="ARBA00022741"/>
    </source>
</evidence>
<dbReference type="Proteomes" id="UP001164439">
    <property type="component" value="Chromosome"/>
</dbReference>
<dbReference type="Pfam" id="PF13537">
    <property type="entry name" value="GATase_7"/>
    <property type="match status" value="1"/>
</dbReference>
<keyword evidence="6" id="KW-0061">Asparagine biosynthesis</keyword>
<evidence type="ECO:0000256" key="6">
    <source>
        <dbReference type="ARBA" id="ARBA00022888"/>
    </source>
</evidence>
<dbReference type="InterPro" id="IPR017932">
    <property type="entry name" value="GATase_2_dom"/>
</dbReference>
<protein>
    <recommendedName>
        <fullName evidence="3">asparagine synthase (glutamine-hydrolyzing)</fullName>
        <ecNumber evidence="3">6.3.5.4</ecNumber>
    </recommendedName>
</protein>
<dbReference type="Pfam" id="PF00733">
    <property type="entry name" value="Asn_synthase"/>
    <property type="match status" value="1"/>
</dbReference>
<accession>A0ABY7KB29</accession>
<dbReference type="InterPro" id="IPR006426">
    <property type="entry name" value="Asn_synth_AEB"/>
</dbReference>
<evidence type="ECO:0000256" key="1">
    <source>
        <dbReference type="ARBA" id="ARBA00005187"/>
    </source>
</evidence>
<gene>
    <name evidence="10" type="primary">asnB</name>
    <name evidence="10" type="ORF">STRCI_001884</name>
</gene>
<reference evidence="10" key="1">
    <citation type="submission" date="2022-12" db="EMBL/GenBank/DDBJ databases">
        <authorList>
            <person name="Ruckert C."/>
            <person name="Busche T."/>
            <person name="Kalinowski J."/>
            <person name="Wittmann C."/>
        </authorList>
    </citation>
    <scope>NUCLEOTIDE SEQUENCE</scope>
    <source>
        <strain evidence="10">DSM 40467</strain>
    </source>
</reference>
<evidence type="ECO:0000313" key="10">
    <source>
        <dbReference type="EMBL" id="WAZ20748.1"/>
    </source>
</evidence>
<comment type="pathway">
    <text evidence="1">Amino-acid biosynthesis; L-asparagine biosynthesis; L-asparagine from L-aspartate (L-Gln route): step 1/1.</text>
</comment>
<dbReference type="SUPFAM" id="SSF56235">
    <property type="entry name" value="N-terminal nucleophile aminohydrolases (Ntn hydrolases)"/>
    <property type="match status" value="1"/>
</dbReference>
<dbReference type="InterPro" id="IPR029055">
    <property type="entry name" value="Ntn_hydrolases_N"/>
</dbReference>
<proteinExistence type="inferred from homology"/>
<dbReference type="NCBIfam" id="TIGR01536">
    <property type="entry name" value="asn_synth_AEB"/>
    <property type="match status" value="1"/>
</dbReference>
<dbReference type="CDD" id="cd01991">
    <property type="entry name" value="Asn_synthase_B_C"/>
    <property type="match status" value="1"/>
</dbReference>
<comment type="similarity">
    <text evidence="2">Belongs to the asparagine synthetase family.</text>
</comment>
<dbReference type="EMBL" id="CP114413">
    <property type="protein sequence ID" value="WAZ20748.1"/>
    <property type="molecule type" value="Genomic_DNA"/>
</dbReference>
<keyword evidence="5" id="KW-0067">ATP-binding</keyword>
<keyword evidence="10" id="KW-0436">Ligase</keyword>
<dbReference type="RefSeq" id="WP_269658409.1">
    <property type="nucleotide sequence ID" value="NZ_CP114413.1"/>
</dbReference>
<name>A0ABY7KB29_9ACTN</name>
<dbReference type="CDD" id="cd00712">
    <property type="entry name" value="AsnB"/>
    <property type="match status" value="1"/>
</dbReference>
<feature type="domain" description="Glutamine amidotransferase type-2" evidence="9">
    <location>
        <begin position="2"/>
        <end position="215"/>
    </location>
</feature>
<evidence type="ECO:0000313" key="11">
    <source>
        <dbReference type="Proteomes" id="UP001164439"/>
    </source>
</evidence>
<dbReference type="PIRSF" id="PIRSF001589">
    <property type="entry name" value="Asn_synthetase_glu-h"/>
    <property type="match status" value="1"/>
</dbReference>
<evidence type="ECO:0000256" key="8">
    <source>
        <dbReference type="ARBA" id="ARBA00048741"/>
    </source>
</evidence>
<dbReference type="InterPro" id="IPR014729">
    <property type="entry name" value="Rossmann-like_a/b/a_fold"/>
</dbReference>
<dbReference type="InterPro" id="IPR001962">
    <property type="entry name" value="Asn_synthase"/>
</dbReference>
<keyword evidence="6" id="KW-0028">Amino-acid biosynthesis</keyword>
<keyword evidence="4" id="KW-0547">Nucleotide-binding</keyword>
<dbReference type="SUPFAM" id="SSF52402">
    <property type="entry name" value="Adenine nucleotide alpha hydrolases-like"/>
    <property type="match status" value="1"/>
</dbReference>